<feature type="transmembrane region" description="Helical" evidence="10">
    <location>
        <begin position="311"/>
        <end position="331"/>
    </location>
</feature>
<evidence type="ECO:0000256" key="7">
    <source>
        <dbReference type="ARBA" id="ARBA00023136"/>
    </source>
</evidence>
<gene>
    <name evidence="11" type="ORF">CLODIP_2_CD07409</name>
</gene>
<dbReference type="OrthoDB" id="8189294at2759"/>
<evidence type="ECO:0000256" key="2">
    <source>
        <dbReference type="ARBA" id="ARBA00022475"/>
    </source>
</evidence>
<keyword evidence="2" id="KW-1003">Cell membrane</keyword>
<dbReference type="AlphaFoldDB" id="A0A8S1DI28"/>
<keyword evidence="3 10" id="KW-0716">Sensory transduction</keyword>
<dbReference type="PANTHER" id="PTHR21137:SF35">
    <property type="entry name" value="ODORANT RECEPTOR 19A-RELATED"/>
    <property type="match status" value="1"/>
</dbReference>
<evidence type="ECO:0000256" key="6">
    <source>
        <dbReference type="ARBA" id="ARBA00022989"/>
    </source>
</evidence>
<sequence length="436" mass="48712">MKHLTMRKAENGQMLSEERRPRAAVGQLGPWLLYILHMLCGQHLRLPGAGGEFGGVRRVLMCLHAATISLATVYCTLSGSYALSKHLDNFGHSLYIATGFLGMAECLVRILYTVLRKSTIEHIAGKLHHALHQAQIDPEPEHFVRRTSKVTAVFLVTLFSSFGVAICSSYMTIFAQIGTLIDSYMQNGTQAEDADLLLTKSEEVSIEILEAWYYVQRFFKMWPYVALVKAYAAFVYAVSFLSLGRVVVSDILFYSWYATLNHLYRVLVDALPQALAADAAADRKKALADWIQHHHSLNQLLKEINSLTSPVIVIAVVLTGFRICILYFVLFKLADPTSIFLIMVYGLSSVQQVFVYSILGQRIKNNVTHLHAQAYKSAWVESDGTVQHATLMICTAASDKIGQSLPGAPFFSMSLEFMASMLSVVFTYFVVLFQLQ</sequence>
<keyword evidence="12" id="KW-1185">Reference proteome</keyword>
<reference evidence="11 12" key="1">
    <citation type="submission" date="2020-04" db="EMBL/GenBank/DDBJ databases">
        <authorList>
            <person name="Alioto T."/>
            <person name="Alioto T."/>
            <person name="Gomez Garrido J."/>
        </authorList>
    </citation>
    <scope>NUCLEOTIDE SEQUENCE [LARGE SCALE GENOMIC DNA]</scope>
</reference>
<comment type="subcellular location">
    <subcellularLocation>
        <location evidence="1 10">Cell membrane</location>
        <topology evidence="1 10">Multi-pass membrane protein</topology>
    </subcellularLocation>
</comment>
<dbReference type="GO" id="GO:0004984">
    <property type="term" value="F:olfactory receptor activity"/>
    <property type="evidence" value="ECO:0007669"/>
    <property type="project" value="InterPro"/>
</dbReference>
<keyword evidence="9 10" id="KW-0807">Transducer</keyword>
<dbReference type="GO" id="GO:0005886">
    <property type="term" value="C:plasma membrane"/>
    <property type="evidence" value="ECO:0007669"/>
    <property type="project" value="UniProtKB-SubCell"/>
</dbReference>
<accession>A0A8S1DI28</accession>
<name>A0A8S1DI28_9INSE</name>
<evidence type="ECO:0000256" key="3">
    <source>
        <dbReference type="ARBA" id="ARBA00022606"/>
    </source>
</evidence>
<dbReference type="InterPro" id="IPR004117">
    <property type="entry name" value="7tm6_olfct_rcpt"/>
</dbReference>
<feature type="transmembrane region" description="Helical" evidence="10">
    <location>
        <begin position="337"/>
        <end position="359"/>
    </location>
</feature>
<protein>
    <recommendedName>
        <fullName evidence="10">Odorant receptor</fullName>
    </recommendedName>
</protein>
<evidence type="ECO:0000256" key="8">
    <source>
        <dbReference type="ARBA" id="ARBA00023170"/>
    </source>
</evidence>
<evidence type="ECO:0000256" key="10">
    <source>
        <dbReference type="RuleBase" id="RU351113"/>
    </source>
</evidence>
<proteinExistence type="inferred from homology"/>
<evidence type="ECO:0000313" key="12">
    <source>
        <dbReference type="Proteomes" id="UP000494165"/>
    </source>
</evidence>
<comment type="caution">
    <text evidence="11">The sequence shown here is derived from an EMBL/GenBank/DDBJ whole genome shotgun (WGS) entry which is preliminary data.</text>
</comment>
<keyword evidence="8 10" id="KW-0675">Receptor</keyword>
<dbReference type="PANTHER" id="PTHR21137">
    <property type="entry name" value="ODORANT RECEPTOR"/>
    <property type="match status" value="1"/>
</dbReference>
<evidence type="ECO:0000256" key="9">
    <source>
        <dbReference type="ARBA" id="ARBA00023224"/>
    </source>
</evidence>
<dbReference type="EMBL" id="CADEPI010000204">
    <property type="protein sequence ID" value="CAB3380290.1"/>
    <property type="molecule type" value="Genomic_DNA"/>
</dbReference>
<dbReference type="Proteomes" id="UP000494165">
    <property type="component" value="Unassembled WGS sequence"/>
</dbReference>
<keyword evidence="6 10" id="KW-1133">Transmembrane helix</keyword>
<comment type="similarity">
    <text evidence="10">Belongs to the insect chemoreceptor superfamily. Heteromeric odorant receptor channel (TC 1.A.69) family.</text>
</comment>
<evidence type="ECO:0000313" key="11">
    <source>
        <dbReference type="EMBL" id="CAB3380290.1"/>
    </source>
</evidence>
<feature type="transmembrane region" description="Helical" evidence="10">
    <location>
        <begin position="417"/>
        <end position="435"/>
    </location>
</feature>
<feature type="transmembrane region" description="Helical" evidence="10">
    <location>
        <begin position="94"/>
        <end position="112"/>
    </location>
</feature>
<dbReference type="GO" id="GO:0007165">
    <property type="term" value="P:signal transduction"/>
    <property type="evidence" value="ECO:0007669"/>
    <property type="project" value="UniProtKB-KW"/>
</dbReference>
<evidence type="ECO:0000256" key="4">
    <source>
        <dbReference type="ARBA" id="ARBA00022692"/>
    </source>
</evidence>
<keyword evidence="7 10" id="KW-0472">Membrane</keyword>
<feature type="transmembrane region" description="Helical" evidence="10">
    <location>
        <begin position="152"/>
        <end position="177"/>
    </location>
</feature>
<dbReference type="Pfam" id="PF02949">
    <property type="entry name" value="7tm_6"/>
    <property type="match status" value="1"/>
</dbReference>
<keyword evidence="5 10" id="KW-0552">Olfaction</keyword>
<keyword evidence="4 10" id="KW-0812">Transmembrane</keyword>
<evidence type="ECO:0000256" key="5">
    <source>
        <dbReference type="ARBA" id="ARBA00022725"/>
    </source>
</evidence>
<organism evidence="11 12">
    <name type="scientific">Cloeon dipterum</name>
    <dbReference type="NCBI Taxonomy" id="197152"/>
    <lineage>
        <taxon>Eukaryota</taxon>
        <taxon>Metazoa</taxon>
        <taxon>Ecdysozoa</taxon>
        <taxon>Arthropoda</taxon>
        <taxon>Hexapoda</taxon>
        <taxon>Insecta</taxon>
        <taxon>Pterygota</taxon>
        <taxon>Palaeoptera</taxon>
        <taxon>Ephemeroptera</taxon>
        <taxon>Pisciforma</taxon>
        <taxon>Baetidae</taxon>
        <taxon>Cloeon</taxon>
    </lineage>
</organism>
<feature type="transmembrane region" description="Helical" evidence="10">
    <location>
        <begin position="59"/>
        <end position="82"/>
    </location>
</feature>
<feature type="transmembrane region" description="Helical" evidence="10">
    <location>
        <begin position="221"/>
        <end position="243"/>
    </location>
</feature>
<evidence type="ECO:0000256" key="1">
    <source>
        <dbReference type="ARBA" id="ARBA00004651"/>
    </source>
</evidence>
<dbReference type="GO" id="GO:0005549">
    <property type="term" value="F:odorant binding"/>
    <property type="evidence" value="ECO:0007669"/>
    <property type="project" value="InterPro"/>
</dbReference>